<feature type="transmembrane region" description="Helical" evidence="7">
    <location>
        <begin position="116"/>
        <end position="140"/>
    </location>
</feature>
<dbReference type="PRINTS" id="PR00171">
    <property type="entry name" value="SUGRTRNSPORT"/>
</dbReference>
<dbReference type="AlphaFoldDB" id="A0A445FKT6"/>
<dbReference type="InterPro" id="IPR020846">
    <property type="entry name" value="MFS_dom"/>
</dbReference>
<feature type="transmembrane region" description="Helical" evidence="7">
    <location>
        <begin position="152"/>
        <end position="172"/>
    </location>
</feature>
<dbReference type="InterPro" id="IPR003663">
    <property type="entry name" value="Sugar/inositol_transpt"/>
</dbReference>
<comment type="similarity">
    <text evidence="2">Belongs to the major facilitator superfamily. Sugar transporter (TC 2.A.1.1) family.</text>
</comment>
<feature type="transmembrane region" description="Helical" evidence="7">
    <location>
        <begin position="83"/>
        <end position="104"/>
    </location>
</feature>
<proteinExistence type="inferred from homology"/>
<evidence type="ECO:0000256" key="7">
    <source>
        <dbReference type="SAM" id="Phobius"/>
    </source>
</evidence>
<evidence type="ECO:0000256" key="5">
    <source>
        <dbReference type="ARBA" id="ARBA00022989"/>
    </source>
</evidence>
<keyword evidence="6 7" id="KW-0472">Membrane</keyword>
<dbReference type="InterPro" id="IPR050549">
    <property type="entry name" value="MFS_Trehalose_Transporter"/>
</dbReference>
<dbReference type="GO" id="GO:0016020">
    <property type="term" value="C:membrane"/>
    <property type="evidence" value="ECO:0007669"/>
    <property type="project" value="UniProtKB-SubCell"/>
</dbReference>
<dbReference type="InterPro" id="IPR005828">
    <property type="entry name" value="MFS_sugar_transport-like"/>
</dbReference>
<dbReference type="SUPFAM" id="SSF103473">
    <property type="entry name" value="MFS general substrate transporter"/>
    <property type="match status" value="1"/>
</dbReference>
<dbReference type="Gene3D" id="1.20.1250.20">
    <property type="entry name" value="MFS general substrate transporter like domains"/>
    <property type="match status" value="1"/>
</dbReference>
<evidence type="ECO:0000256" key="2">
    <source>
        <dbReference type="ARBA" id="ARBA00010992"/>
    </source>
</evidence>
<evidence type="ECO:0000259" key="8">
    <source>
        <dbReference type="PROSITE" id="PS50850"/>
    </source>
</evidence>
<dbReference type="GO" id="GO:0022857">
    <property type="term" value="F:transmembrane transporter activity"/>
    <property type="evidence" value="ECO:0007669"/>
    <property type="project" value="InterPro"/>
</dbReference>
<gene>
    <name evidence="9" type="ORF">D0Y65_052417</name>
</gene>
<evidence type="ECO:0000313" key="10">
    <source>
        <dbReference type="Proteomes" id="UP000289340"/>
    </source>
</evidence>
<dbReference type="PANTHER" id="PTHR48021">
    <property type="match status" value="1"/>
</dbReference>
<dbReference type="Pfam" id="PF00083">
    <property type="entry name" value="Sugar_tr"/>
    <property type="match status" value="1"/>
</dbReference>
<evidence type="ECO:0000256" key="4">
    <source>
        <dbReference type="ARBA" id="ARBA00022692"/>
    </source>
</evidence>
<feature type="transmembrane region" description="Helical" evidence="7">
    <location>
        <begin position="184"/>
        <end position="202"/>
    </location>
</feature>
<dbReference type="InterPro" id="IPR036259">
    <property type="entry name" value="MFS_trans_sf"/>
</dbReference>
<feature type="transmembrane region" description="Helical" evidence="7">
    <location>
        <begin position="45"/>
        <end position="63"/>
    </location>
</feature>
<keyword evidence="10" id="KW-1185">Reference proteome</keyword>
<comment type="caution">
    <text evidence="9">The sequence shown here is derived from an EMBL/GenBank/DDBJ whole genome shotgun (WGS) entry which is preliminary data.</text>
</comment>
<name>A0A445FKT6_GLYSO</name>
<keyword evidence="3 9" id="KW-0762">Sugar transport</keyword>
<dbReference type="PROSITE" id="PS50850">
    <property type="entry name" value="MFS"/>
    <property type="match status" value="1"/>
</dbReference>
<keyword evidence="5 7" id="KW-1133">Transmembrane helix</keyword>
<evidence type="ECO:0000313" key="9">
    <source>
        <dbReference type="EMBL" id="RZB49478.1"/>
    </source>
</evidence>
<evidence type="ECO:0000256" key="6">
    <source>
        <dbReference type="ARBA" id="ARBA00023136"/>
    </source>
</evidence>
<feature type="transmembrane region" description="Helical" evidence="7">
    <location>
        <begin position="6"/>
        <end position="24"/>
    </location>
</feature>
<feature type="domain" description="Major facilitator superfamily (MFS) profile" evidence="8">
    <location>
        <begin position="1"/>
        <end position="206"/>
    </location>
</feature>
<reference evidence="9 10" key="1">
    <citation type="submission" date="2018-09" db="EMBL/GenBank/DDBJ databases">
        <title>A high-quality reference genome of wild soybean provides a powerful tool to mine soybean genomes.</title>
        <authorList>
            <person name="Xie M."/>
            <person name="Chung C.Y.L."/>
            <person name="Li M.-W."/>
            <person name="Wong F.-L."/>
            <person name="Chan T.-F."/>
            <person name="Lam H.-M."/>
        </authorList>
    </citation>
    <scope>NUCLEOTIDE SEQUENCE [LARGE SCALE GENOMIC DNA]</scope>
    <source>
        <strain evidence="10">cv. W05</strain>
        <tissue evidence="9">Hypocotyl of etiolated seedlings</tissue>
    </source>
</reference>
<keyword evidence="3 9" id="KW-0813">Transport</keyword>
<organism evidence="9 10">
    <name type="scientific">Glycine soja</name>
    <name type="common">Wild soybean</name>
    <dbReference type="NCBI Taxonomy" id="3848"/>
    <lineage>
        <taxon>Eukaryota</taxon>
        <taxon>Viridiplantae</taxon>
        <taxon>Streptophyta</taxon>
        <taxon>Embryophyta</taxon>
        <taxon>Tracheophyta</taxon>
        <taxon>Spermatophyta</taxon>
        <taxon>Magnoliopsida</taxon>
        <taxon>eudicotyledons</taxon>
        <taxon>Gunneridae</taxon>
        <taxon>Pentapetalae</taxon>
        <taxon>rosids</taxon>
        <taxon>fabids</taxon>
        <taxon>Fabales</taxon>
        <taxon>Fabaceae</taxon>
        <taxon>Papilionoideae</taxon>
        <taxon>50 kb inversion clade</taxon>
        <taxon>NPAAA clade</taxon>
        <taxon>indigoferoid/millettioid clade</taxon>
        <taxon>Phaseoleae</taxon>
        <taxon>Glycine</taxon>
        <taxon>Glycine subgen. Soja</taxon>
    </lineage>
</organism>
<comment type="subcellular location">
    <subcellularLocation>
        <location evidence="1">Membrane</location>
        <topology evidence="1">Multi-pass membrane protein</topology>
    </subcellularLocation>
</comment>
<dbReference type="Proteomes" id="UP000289340">
    <property type="component" value="Chromosome 19"/>
</dbReference>
<protein>
    <submittedName>
        <fullName evidence="9">Sugar transporter ERD6-like 5 isoform C</fullName>
    </submittedName>
</protein>
<evidence type="ECO:0000256" key="1">
    <source>
        <dbReference type="ARBA" id="ARBA00004141"/>
    </source>
</evidence>
<dbReference type="EMBL" id="QZWG01000019">
    <property type="protein sequence ID" value="RZB49478.1"/>
    <property type="molecule type" value="Genomic_DNA"/>
</dbReference>
<accession>A0A445FKT6</accession>
<sequence length="224" mass="24488">MALFFMQTLYLYLLVCAAPFLCLIHRMASKKMNMIISDFTQKQKLLSMTGFSESIGTIAIVAVKIPMTTIGVLLMDKSGRRPLLLVSAVGTCVGCFLAALSFVLQDLHKWKGVSPILALVGVLVYVGSYSIGMGAIPWVIMSEIFPINVKGSAGSLVTLVSWLCSWIISYAFNFLMSWSSAGTFFMFSGICGFTVLFVAKLVPETKGRTLEEIQASLNSYSSKR</sequence>
<keyword evidence="4 7" id="KW-0812">Transmembrane</keyword>
<dbReference type="PANTHER" id="PTHR48021:SF19">
    <property type="entry name" value="GENERAL SUBSTRATE TRANSPORTER"/>
    <property type="match status" value="1"/>
</dbReference>
<evidence type="ECO:0000256" key="3">
    <source>
        <dbReference type="ARBA" id="ARBA00022597"/>
    </source>
</evidence>